<feature type="region of interest" description="Disordered" evidence="6">
    <location>
        <begin position="403"/>
        <end position="478"/>
    </location>
</feature>
<keyword evidence="3" id="KW-0597">Phosphoprotein</keyword>
<dbReference type="GO" id="GO:0032040">
    <property type="term" value="C:small-subunit processome"/>
    <property type="evidence" value="ECO:0007669"/>
    <property type="project" value="InterPro"/>
</dbReference>
<evidence type="ECO:0008006" key="9">
    <source>
        <dbReference type="Google" id="ProtNLM"/>
    </source>
</evidence>
<evidence type="ECO:0000256" key="1">
    <source>
        <dbReference type="ARBA" id="ARBA00004604"/>
    </source>
</evidence>
<feature type="compositionally biased region" description="Basic and acidic residues" evidence="6">
    <location>
        <begin position="424"/>
        <end position="435"/>
    </location>
</feature>
<gene>
    <name evidence="7" type="ORF">O3G_MSEX003711</name>
</gene>
<dbReference type="EMBL" id="JH668316">
    <property type="protein sequence ID" value="KAG6445072.1"/>
    <property type="molecule type" value="Genomic_DNA"/>
</dbReference>
<protein>
    <recommendedName>
        <fullName evidence="9">U3 small nucleolar RNA-associated protein 14 homolog A</fullName>
    </recommendedName>
</protein>
<evidence type="ECO:0000256" key="6">
    <source>
        <dbReference type="SAM" id="MobiDB-lite"/>
    </source>
</evidence>
<dbReference type="InterPro" id="IPR006709">
    <property type="entry name" value="SSU_processome_Utp14"/>
</dbReference>
<organism evidence="7 8">
    <name type="scientific">Manduca sexta</name>
    <name type="common">Tobacco hawkmoth</name>
    <name type="synonym">Tobacco hornworm</name>
    <dbReference type="NCBI Taxonomy" id="7130"/>
    <lineage>
        <taxon>Eukaryota</taxon>
        <taxon>Metazoa</taxon>
        <taxon>Ecdysozoa</taxon>
        <taxon>Arthropoda</taxon>
        <taxon>Hexapoda</taxon>
        <taxon>Insecta</taxon>
        <taxon>Pterygota</taxon>
        <taxon>Neoptera</taxon>
        <taxon>Endopterygota</taxon>
        <taxon>Lepidoptera</taxon>
        <taxon>Glossata</taxon>
        <taxon>Ditrysia</taxon>
        <taxon>Bombycoidea</taxon>
        <taxon>Sphingidae</taxon>
        <taxon>Sphinginae</taxon>
        <taxon>Sphingini</taxon>
        <taxon>Manduca</taxon>
    </lineage>
</organism>
<proteinExistence type="inferred from homology"/>
<feature type="region of interest" description="Disordered" evidence="6">
    <location>
        <begin position="593"/>
        <end position="612"/>
    </location>
</feature>
<feature type="coiled-coil region" evidence="5">
    <location>
        <begin position="497"/>
        <end position="543"/>
    </location>
</feature>
<reference evidence="7" key="2">
    <citation type="submission" date="2020-12" db="EMBL/GenBank/DDBJ databases">
        <authorList>
            <person name="Kanost M."/>
        </authorList>
    </citation>
    <scope>NUCLEOTIDE SEQUENCE</scope>
</reference>
<evidence type="ECO:0000256" key="4">
    <source>
        <dbReference type="ARBA" id="ARBA00023242"/>
    </source>
</evidence>
<comment type="subcellular location">
    <subcellularLocation>
        <location evidence="1">Nucleus</location>
        <location evidence="1">Nucleolus</location>
    </subcellularLocation>
</comment>
<feature type="region of interest" description="Disordered" evidence="6">
    <location>
        <begin position="355"/>
        <end position="381"/>
    </location>
</feature>
<feature type="region of interest" description="Disordered" evidence="6">
    <location>
        <begin position="294"/>
        <end position="315"/>
    </location>
</feature>
<name>A0A922CG81_MANSE</name>
<comment type="similarity">
    <text evidence="2">Belongs to the UTP14 family.</text>
</comment>
<evidence type="ECO:0000313" key="8">
    <source>
        <dbReference type="Proteomes" id="UP000791440"/>
    </source>
</evidence>
<accession>A0A922CG81</accession>
<dbReference type="Pfam" id="PF04615">
    <property type="entry name" value="Utp14"/>
    <property type="match status" value="1"/>
</dbReference>
<dbReference type="PANTHER" id="PTHR14150">
    <property type="entry name" value="U3 SMALL NUCLEOLAR RNA-ASSOCIATED PROTEIN 14"/>
    <property type="match status" value="1"/>
</dbReference>
<keyword evidence="8" id="KW-1185">Reference proteome</keyword>
<evidence type="ECO:0000256" key="5">
    <source>
        <dbReference type="SAM" id="Coils"/>
    </source>
</evidence>
<comment type="caution">
    <text evidence="7">The sequence shown here is derived from an EMBL/GenBank/DDBJ whole genome shotgun (WGS) entry which is preliminary data.</text>
</comment>
<dbReference type="Proteomes" id="UP000791440">
    <property type="component" value="Unassembled WGS sequence"/>
</dbReference>
<dbReference type="GO" id="GO:0006364">
    <property type="term" value="P:rRNA processing"/>
    <property type="evidence" value="ECO:0007669"/>
    <property type="project" value="InterPro"/>
</dbReference>
<keyword evidence="4" id="KW-0539">Nucleus</keyword>
<sequence length="811" mass="93779">MEDFEDTEFVASEHDRLISAVSKLDKTQHITEPTRNEPTILNSEFNLVKRSSKLKIHNVVKILGDTAGHVKTSKKLLKTQTDSKVLPKPLEKPQVEKIKRATGYTQTKKKVGRWDPVVARNRTVDFVSLPLKQVPSKLQSTNEFLSKLKAKSDLELALDEIDPPIEMEKEEEEEPLYPMSYEEMVEHRQHLAKLRAQESYKAAKAKRQSKIKSKKYHRVLKKERLKKQLKEFEDLQKTNPEEALQKLEAIEKSRALERHTLRHKNTGKWAKNKMIRAKYDKEARQQIAEQLAVSRSLTQKTKDVESSDDDEDNNEVIPDLALTQDPMNPWMMQQKDKSNVDAEFNFGYKKYLQGKGLKQKEDSDSEDDKTFDDNQNDTVDELPNNQLLTLKERINKLVQEAEGENYDNLNGEEDNKNPVSSAEVTEKPHGNVNEKAKHKNMLDMDISTQQNKNSQTKKSRKNKNTLKMEVVKAKKPKKENLVATSTWTVESVTDKQKDNYKEEMLEAFESLENELAQKVEQKLKSLRKNIENVKKLTESMDKNKKKGQKKSQIDNIEYLKLRNKIPKVIIDEELIETTSKSIPEIVENNAKPIPEVTMAEEEPKSKDDNIDPSTFIEVKPKFLNTMLPGDQNEFDELDDDEQVVPRVNIEEVFEEDDVVASFRKEKEDEINKDKPEEINLTLPGWGAWGGKGVKAPKRKKNRFISKPIPEIPRRDDNKGDIIIKEYKDPKLGLHKVKELPYPFRSVRDYEASIRLPLGNTFIPEKAHKKLIKPSVITKAGMIIEPMDEDELLTKKHRNFKNEAVIKIINKD</sequence>
<evidence type="ECO:0000256" key="2">
    <source>
        <dbReference type="ARBA" id="ARBA00007774"/>
    </source>
</evidence>
<evidence type="ECO:0000256" key="3">
    <source>
        <dbReference type="ARBA" id="ARBA00022553"/>
    </source>
</evidence>
<reference evidence="7" key="1">
    <citation type="journal article" date="2016" name="Insect Biochem. Mol. Biol.">
        <title>Multifaceted biological insights from a draft genome sequence of the tobacco hornworm moth, Manduca sexta.</title>
        <authorList>
            <person name="Kanost M.R."/>
            <person name="Arrese E.L."/>
            <person name="Cao X."/>
            <person name="Chen Y.R."/>
            <person name="Chellapilla S."/>
            <person name="Goldsmith M.R."/>
            <person name="Grosse-Wilde E."/>
            <person name="Heckel D.G."/>
            <person name="Herndon N."/>
            <person name="Jiang H."/>
            <person name="Papanicolaou A."/>
            <person name="Qu J."/>
            <person name="Soulages J.L."/>
            <person name="Vogel H."/>
            <person name="Walters J."/>
            <person name="Waterhouse R.M."/>
            <person name="Ahn S.J."/>
            <person name="Almeida F.C."/>
            <person name="An C."/>
            <person name="Aqrawi P."/>
            <person name="Bretschneider A."/>
            <person name="Bryant W.B."/>
            <person name="Bucks S."/>
            <person name="Chao H."/>
            <person name="Chevignon G."/>
            <person name="Christen J.M."/>
            <person name="Clarke D.F."/>
            <person name="Dittmer N.T."/>
            <person name="Ferguson L.C.F."/>
            <person name="Garavelou S."/>
            <person name="Gordon K.H.J."/>
            <person name="Gunaratna R.T."/>
            <person name="Han Y."/>
            <person name="Hauser F."/>
            <person name="He Y."/>
            <person name="Heidel-Fischer H."/>
            <person name="Hirsh A."/>
            <person name="Hu Y."/>
            <person name="Jiang H."/>
            <person name="Kalra D."/>
            <person name="Klinner C."/>
            <person name="Konig C."/>
            <person name="Kovar C."/>
            <person name="Kroll A.R."/>
            <person name="Kuwar S.S."/>
            <person name="Lee S.L."/>
            <person name="Lehman R."/>
            <person name="Li K."/>
            <person name="Li Z."/>
            <person name="Liang H."/>
            <person name="Lovelace S."/>
            <person name="Lu Z."/>
            <person name="Mansfield J.H."/>
            <person name="McCulloch K.J."/>
            <person name="Mathew T."/>
            <person name="Morton B."/>
            <person name="Muzny D.M."/>
            <person name="Neunemann D."/>
            <person name="Ongeri F."/>
            <person name="Pauchet Y."/>
            <person name="Pu L.L."/>
            <person name="Pyrousis I."/>
            <person name="Rao X.J."/>
            <person name="Redding A."/>
            <person name="Roesel C."/>
            <person name="Sanchez-Gracia A."/>
            <person name="Schaack S."/>
            <person name="Shukla A."/>
            <person name="Tetreau G."/>
            <person name="Wang Y."/>
            <person name="Xiong G.H."/>
            <person name="Traut W."/>
            <person name="Walsh T.K."/>
            <person name="Worley K.C."/>
            <person name="Wu D."/>
            <person name="Wu W."/>
            <person name="Wu Y.Q."/>
            <person name="Zhang X."/>
            <person name="Zou Z."/>
            <person name="Zucker H."/>
            <person name="Briscoe A.D."/>
            <person name="Burmester T."/>
            <person name="Clem R.J."/>
            <person name="Feyereisen R."/>
            <person name="Grimmelikhuijzen C.J.P."/>
            <person name="Hamodrakas S.J."/>
            <person name="Hansson B.S."/>
            <person name="Huguet E."/>
            <person name="Jermiin L.S."/>
            <person name="Lan Q."/>
            <person name="Lehman H.K."/>
            <person name="Lorenzen M."/>
            <person name="Merzendorfer H."/>
            <person name="Michalopoulos I."/>
            <person name="Morton D.B."/>
            <person name="Muthukrishnan S."/>
            <person name="Oakeshott J.G."/>
            <person name="Palmer W."/>
            <person name="Park Y."/>
            <person name="Passarelli A.L."/>
            <person name="Rozas J."/>
            <person name="Schwartz L.M."/>
            <person name="Smith W."/>
            <person name="Southgate A."/>
            <person name="Vilcinskas A."/>
            <person name="Vogt R."/>
            <person name="Wang P."/>
            <person name="Werren J."/>
            <person name="Yu X.Q."/>
            <person name="Zhou J.J."/>
            <person name="Brown S.J."/>
            <person name="Scherer S.E."/>
            <person name="Richards S."/>
            <person name="Blissard G.W."/>
        </authorList>
    </citation>
    <scope>NUCLEOTIDE SEQUENCE</scope>
</reference>
<dbReference type="PANTHER" id="PTHR14150:SF12">
    <property type="entry name" value="U3 SMALL NUCLEOLAR RNA-ASSOCIATED PROTEIN 14 HOMOLOG A"/>
    <property type="match status" value="1"/>
</dbReference>
<feature type="compositionally biased region" description="Acidic residues" evidence="6">
    <location>
        <begin position="363"/>
        <end position="380"/>
    </location>
</feature>
<keyword evidence="5" id="KW-0175">Coiled coil</keyword>
<feature type="compositionally biased region" description="Basic residues" evidence="6">
    <location>
        <begin position="455"/>
        <end position="464"/>
    </location>
</feature>
<dbReference type="AlphaFoldDB" id="A0A922CG81"/>
<evidence type="ECO:0000313" key="7">
    <source>
        <dbReference type="EMBL" id="KAG6445072.1"/>
    </source>
</evidence>